<comment type="cofactor">
    <cofactor evidence="1">
        <name>Zn(2+)</name>
        <dbReference type="ChEBI" id="CHEBI:29105"/>
    </cofactor>
</comment>
<dbReference type="AlphaFoldDB" id="A0A5N5D6J4"/>
<evidence type="ECO:0000313" key="7">
    <source>
        <dbReference type="EMBL" id="KAB2573349.1"/>
    </source>
</evidence>
<evidence type="ECO:0000256" key="3">
    <source>
        <dbReference type="ARBA" id="ARBA00022723"/>
    </source>
</evidence>
<dbReference type="Gene3D" id="3.40.50.720">
    <property type="entry name" value="NAD(P)-binding Rossmann-like Domain"/>
    <property type="match status" value="1"/>
</dbReference>
<dbReference type="Gene3D" id="3.90.180.10">
    <property type="entry name" value="Medium-chain alcohol dehydrogenases, catalytic domain"/>
    <property type="match status" value="1"/>
</dbReference>
<dbReference type="PANTHER" id="PTHR42813">
    <property type="entry name" value="ZINC-TYPE ALCOHOL DEHYDROGENASE-LIKE"/>
    <property type="match status" value="1"/>
</dbReference>
<gene>
    <name evidence="7" type="primary">yycR</name>
    <name evidence="7" type="ORF">DBV05_g7978</name>
</gene>
<evidence type="ECO:0000256" key="5">
    <source>
        <dbReference type="ARBA" id="ARBA00023027"/>
    </source>
</evidence>
<dbReference type="GO" id="GO:0046872">
    <property type="term" value="F:metal ion binding"/>
    <property type="evidence" value="ECO:0007669"/>
    <property type="project" value="UniProtKB-KW"/>
</dbReference>
<dbReference type="Proteomes" id="UP000325902">
    <property type="component" value="Unassembled WGS sequence"/>
</dbReference>
<dbReference type="InterPro" id="IPR013149">
    <property type="entry name" value="ADH-like_C"/>
</dbReference>
<accession>A0A5N5D6J4</accession>
<dbReference type="OrthoDB" id="3941538at2759"/>
<dbReference type="PANTHER" id="PTHR42813:SF3">
    <property type="entry name" value="GLUTATHIONE-INDEPENDENT FORMALDEHYDE DEHYDROGENASE"/>
    <property type="match status" value="1"/>
</dbReference>
<dbReference type="InterPro" id="IPR036291">
    <property type="entry name" value="NAD(P)-bd_dom_sf"/>
</dbReference>
<proteinExistence type="inferred from homology"/>
<protein>
    <submittedName>
        <fullName evidence="7">Putative zinc-type alcohol dehydrogenase-like protein YycR</fullName>
    </submittedName>
</protein>
<keyword evidence="4" id="KW-0862">Zinc</keyword>
<comment type="caution">
    <text evidence="7">The sequence shown here is derived from an EMBL/GenBank/DDBJ whole genome shotgun (WGS) entry which is preliminary data.</text>
</comment>
<sequence>MSWVTTNANLIPGRVSRLIPRKFRPKRVKEIAGPVGLLAAYSAILRGASKVYSVDRVPIRLERATSIGAIPINFYEADPVEQILAYELQGVIRSVDCVGYEAVNAQGNIEQDIVVRNMIAVTAPQGVMGQVGLWFETNGTEAQPMNNSISLPLSDFFMKNLGFRAGVVDPKPLARQLVDLISSGRASPHFITTSEISIEEAPEYYARFDQLEEIKVWIRFP</sequence>
<reference evidence="7 8" key="1">
    <citation type="journal article" date="2019" name="Sci. Rep.">
        <title>A multi-omics analysis of the grapevine pathogen Lasiodiplodia theobromae reveals that temperature affects the expression of virulence- and pathogenicity-related genes.</title>
        <authorList>
            <person name="Felix C."/>
            <person name="Meneses R."/>
            <person name="Goncalves M.F.M."/>
            <person name="Tilleman L."/>
            <person name="Duarte A.S."/>
            <person name="Jorrin-Novo J.V."/>
            <person name="Van de Peer Y."/>
            <person name="Deforce D."/>
            <person name="Van Nieuwerburgh F."/>
            <person name="Esteves A.C."/>
            <person name="Alves A."/>
        </authorList>
    </citation>
    <scope>NUCLEOTIDE SEQUENCE [LARGE SCALE GENOMIC DNA]</scope>
    <source>
        <strain evidence="7 8">LA-SOL3</strain>
    </source>
</reference>
<comment type="similarity">
    <text evidence="2">Belongs to the zinc-containing alcohol dehydrogenase family.</text>
</comment>
<evidence type="ECO:0000256" key="4">
    <source>
        <dbReference type="ARBA" id="ARBA00022833"/>
    </source>
</evidence>
<evidence type="ECO:0000259" key="6">
    <source>
        <dbReference type="Pfam" id="PF00107"/>
    </source>
</evidence>
<keyword evidence="3" id="KW-0479">Metal-binding</keyword>
<dbReference type="Pfam" id="PF00107">
    <property type="entry name" value="ADH_zinc_N"/>
    <property type="match status" value="1"/>
</dbReference>
<dbReference type="EMBL" id="VCHE01000060">
    <property type="protein sequence ID" value="KAB2573349.1"/>
    <property type="molecule type" value="Genomic_DNA"/>
</dbReference>
<name>A0A5N5D6J4_9PEZI</name>
<evidence type="ECO:0000256" key="1">
    <source>
        <dbReference type="ARBA" id="ARBA00001947"/>
    </source>
</evidence>
<organism evidence="7 8">
    <name type="scientific">Lasiodiplodia theobromae</name>
    <dbReference type="NCBI Taxonomy" id="45133"/>
    <lineage>
        <taxon>Eukaryota</taxon>
        <taxon>Fungi</taxon>
        <taxon>Dikarya</taxon>
        <taxon>Ascomycota</taxon>
        <taxon>Pezizomycotina</taxon>
        <taxon>Dothideomycetes</taxon>
        <taxon>Dothideomycetes incertae sedis</taxon>
        <taxon>Botryosphaeriales</taxon>
        <taxon>Botryosphaeriaceae</taxon>
        <taxon>Lasiodiplodia</taxon>
    </lineage>
</organism>
<keyword evidence="5" id="KW-0520">NAD</keyword>
<keyword evidence="8" id="KW-1185">Reference proteome</keyword>
<evidence type="ECO:0000313" key="8">
    <source>
        <dbReference type="Proteomes" id="UP000325902"/>
    </source>
</evidence>
<feature type="domain" description="Alcohol dehydrogenase-like C-terminal" evidence="6">
    <location>
        <begin position="34"/>
        <end position="161"/>
    </location>
</feature>
<dbReference type="SUPFAM" id="SSF51735">
    <property type="entry name" value="NAD(P)-binding Rossmann-fold domains"/>
    <property type="match status" value="1"/>
</dbReference>
<evidence type="ECO:0000256" key="2">
    <source>
        <dbReference type="ARBA" id="ARBA00008072"/>
    </source>
</evidence>